<evidence type="ECO:0000313" key="1">
    <source>
        <dbReference type="EMBL" id="KUO41216.1"/>
    </source>
</evidence>
<dbReference type="STRING" id="1776334.APZ16_06130"/>
<sequence length="77" mass="8363">MQCQARKNGGLEKAISGAKIQQVFNEGQEINWNGGPIAQRQIGFQEVQAESTRFAGEGSRVQIPLGPPYLGICFLLS</sequence>
<reference evidence="1 2" key="1">
    <citation type="journal article" date="2016" name="Nat. Microbiol.">
        <title>Genomic inference of the metabolism of cosmopolitan subsurface Archaea, Hadesarchaea.</title>
        <authorList>
            <person name="Baker B.J."/>
            <person name="Saw J.H."/>
            <person name="Lind A.E."/>
            <person name="Lazar C.S."/>
            <person name="Hinrichs K.-U."/>
            <person name="Teske A.P."/>
            <person name="Ettema T.J."/>
        </authorList>
    </citation>
    <scope>NUCLEOTIDE SEQUENCE [LARGE SCALE GENOMIC DNA]</scope>
</reference>
<proteinExistence type="predicted"/>
<gene>
    <name evidence="1" type="ORF">APZ16_06130</name>
</gene>
<dbReference type="EMBL" id="LQMQ01000026">
    <property type="protein sequence ID" value="KUO41216.1"/>
    <property type="molecule type" value="Genomic_DNA"/>
</dbReference>
<protein>
    <submittedName>
        <fullName evidence="1">Uncharacterized protein</fullName>
    </submittedName>
</protein>
<dbReference type="AlphaFoldDB" id="A0A147JXA9"/>
<dbReference type="Proteomes" id="UP000074294">
    <property type="component" value="Unassembled WGS sequence"/>
</dbReference>
<name>A0A147JXA9_HADYE</name>
<organism evidence="1 2">
    <name type="scientific">Hadarchaeum yellowstonense</name>
    <dbReference type="NCBI Taxonomy" id="1776334"/>
    <lineage>
        <taxon>Archaea</taxon>
        <taxon>Methanobacteriati</taxon>
        <taxon>Candidatus Hadarchaeota</taxon>
        <taxon>Candidatus Hadarchaeia</taxon>
        <taxon>Candidatus Hadarchaeales</taxon>
        <taxon>Candidatus Hadarchaeaceae</taxon>
        <taxon>Candidatus Hadarchaeum</taxon>
    </lineage>
</organism>
<comment type="caution">
    <text evidence="1">The sequence shown here is derived from an EMBL/GenBank/DDBJ whole genome shotgun (WGS) entry which is preliminary data.</text>
</comment>
<accession>A0A147JXA9</accession>
<evidence type="ECO:0000313" key="2">
    <source>
        <dbReference type="Proteomes" id="UP000074294"/>
    </source>
</evidence>